<keyword evidence="2 5" id="KW-0812">Transmembrane</keyword>
<proteinExistence type="predicted"/>
<evidence type="ECO:0000313" key="7">
    <source>
        <dbReference type="EMBL" id="JAT39120.1"/>
    </source>
</evidence>
<dbReference type="PROSITE" id="PS00216">
    <property type="entry name" value="SUGAR_TRANSPORT_1"/>
    <property type="match status" value="1"/>
</dbReference>
<dbReference type="PROSITE" id="PS00217">
    <property type="entry name" value="SUGAR_TRANSPORT_2"/>
    <property type="match status" value="1"/>
</dbReference>
<dbReference type="InterPro" id="IPR005829">
    <property type="entry name" value="Sugar_transporter_CS"/>
</dbReference>
<dbReference type="SUPFAM" id="SSF103473">
    <property type="entry name" value="MFS general substrate transporter"/>
    <property type="match status" value="1"/>
</dbReference>
<feature type="transmembrane region" description="Helical" evidence="5">
    <location>
        <begin position="170"/>
        <end position="191"/>
    </location>
</feature>
<dbReference type="EMBL" id="GEBQ01000857">
    <property type="protein sequence ID" value="JAT39120.1"/>
    <property type="molecule type" value="Transcribed_RNA"/>
</dbReference>
<feature type="transmembrane region" description="Helical" evidence="5">
    <location>
        <begin position="114"/>
        <end position="133"/>
    </location>
</feature>
<dbReference type="GO" id="GO:0022857">
    <property type="term" value="F:transmembrane transporter activity"/>
    <property type="evidence" value="ECO:0007669"/>
    <property type="project" value="InterPro"/>
</dbReference>
<dbReference type="GO" id="GO:0016020">
    <property type="term" value="C:membrane"/>
    <property type="evidence" value="ECO:0007669"/>
    <property type="project" value="UniProtKB-SubCell"/>
</dbReference>
<evidence type="ECO:0000256" key="4">
    <source>
        <dbReference type="ARBA" id="ARBA00023136"/>
    </source>
</evidence>
<accession>A0A1B6MT58</accession>
<keyword evidence="4 5" id="KW-0472">Membrane</keyword>
<feature type="non-terminal residue" evidence="7">
    <location>
        <position position="241"/>
    </location>
</feature>
<gene>
    <name evidence="7" type="ORF">g.7781</name>
</gene>
<evidence type="ECO:0000256" key="3">
    <source>
        <dbReference type="ARBA" id="ARBA00022989"/>
    </source>
</evidence>
<dbReference type="Pfam" id="PF00083">
    <property type="entry name" value="Sugar_tr"/>
    <property type="match status" value="1"/>
</dbReference>
<protein>
    <recommendedName>
        <fullName evidence="6">Major facilitator superfamily (MFS) profile domain-containing protein</fullName>
    </recommendedName>
</protein>
<name>A0A1B6MT58_9HEMI</name>
<feature type="transmembrane region" description="Helical" evidence="5">
    <location>
        <begin position="17"/>
        <end position="36"/>
    </location>
</feature>
<evidence type="ECO:0000256" key="5">
    <source>
        <dbReference type="SAM" id="Phobius"/>
    </source>
</evidence>
<evidence type="ECO:0000259" key="6">
    <source>
        <dbReference type="PROSITE" id="PS50850"/>
    </source>
</evidence>
<dbReference type="InterPro" id="IPR036259">
    <property type="entry name" value="MFS_trans_sf"/>
</dbReference>
<dbReference type="InterPro" id="IPR050549">
    <property type="entry name" value="MFS_Trehalose_Transporter"/>
</dbReference>
<feature type="domain" description="Major facilitator superfamily (MFS) profile" evidence="6">
    <location>
        <begin position="19"/>
        <end position="241"/>
    </location>
</feature>
<dbReference type="PROSITE" id="PS50850">
    <property type="entry name" value="MFS"/>
    <property type="match status" value="1"/>
</dbReference>
<dbReference type="PANTHER" id="PTHR48021">
    <property type="match status" value="1"/>
</dbReference>
<comment type="subcellular location">
    <subcellularLocation>
        <location evidence="1">Membrane</location>
        <topology evidence="1">Multi-pass membrane protein</topology>
    </subcellularLocation>
</comment>
<feature type="transmembrane region" description="Helical" evidence="5">
    <location>
        <begin position="145"/>
        <end position="164"/>
    </location>
</feature>
<dbReference type="PANTHER" id="PTHR48021:SF46">
    <property type="entry name" value="MAJOR FACILITATOR SUPERFAMILY (MFS) PROFILE DOMAIN-CONTAINING PROTEIN"/>
    <property type="match status" value="1"/>
</dbReference>
<feature type="transmembrane region" description="Helical" evidence="5">
    <location>
        <begin position="58"/>
        <end position="79"/>
    </location>
</feature>
<dbReference type="AlphaFoldDB" id="A0A1B6MT58"/>
<evidence type="ECO:0000256" key="2">
    <source>
        <dbReference type="ARBA" id="ARBA00022692"/>
    </source>
</evidence>
<organism evidence="7">
    <name type="scientific">Graphocephala atropunctata</name>
    <dbReference type="NCBI Taxonomy" id="36148"/>
    <lineage>
        <taxon>Eukaryota</taxon>
        <taxon>Metazoa</taxon>
        <taxon>Ecdysozoa</taxon>
        <taxon>Arthropoda</taxon>
        <taxon>Hexapoda</taxon>
        <taxon>Insecta</taxon>
        <taxon>Pterygota</taxon>
        <taxon>Neoptera</taxon>
        <taxon>Paraneoptera</taxon>
        <taxon>Hemiptera</taxon>
        <taxon>Auchenorrhyncha</taxon>
        <taxon>Membracoidea</taxon>
        <taxon>Cicadellidae</taxon>
        <taxon>Cicadellinae</taxon>
        <taxon>Cicadellini</taxon>
        <taxon>Graphocephala</taxon>
    </lineage>
</organism>
<dbReference type="Gene3D" id="1.20.1250.20">
    <property type="entry name" value="MFS general substrate transporter like domains"/>
    <property type="match status" value="1"/>
</dbReference>
<evidence type="ECO:0000256" key="1">
    <source>
        <dbReference type="ARBA" id="ARBA00004141"/>
    </source>
</evidence>
<sequence length="241" mass="26972">MTVSSFAPLTRAQLRQFWATISVNMGMLVGGEYYGWPSPTLPKLTQPDAPFHVNHSDITWMVSLLYLGNVLSPLPTAYFMDRFGRKRLLVYCSVLPIISWILTLVATGPMHLHVARFLGGLWIGVVTTIAPMYTGEIAEPKIRGALGNVFSLMTYLGTLYVYAIGPYVSYHTLAIAAGIVPIYSLAMLVWIPESPYYYLIHNDRDGAKKSLHWLRSGIDDNKLELEVNGMEEAILKQTEKT</sequence>
<feature type="transmembrane region" description="Helical" evidence="5">
    <location>
        <begin position="88"/>
        <end position="108"/>
    </location>
</feature>
<dbReference type="InterPro" id="IPR020846">
    <property type="entry name" value="MFS_dom"/>
</dbReference>
<reference evidence="7" key="1">
    <citation type="submission" date="2015-11" db="EMBL/GenBank/DDBJ databases">
        <title>De novo transcriptome assembly of four potential Pierce s Disease insect vectors from Arizona vineyards.</title>
        <authorList>
            <person name="Tassone E.E."/>
        </authorList>
    </citation>
    <scope>NUCLEOTIDE SEQUENCE</scope>
</reference>
<keyword evidence="3 5" id="KW-1133">Transmembrane helix</keyword>
<dbReference type="InterPro" id="IPR005828">
    <property type="entry name" value="MFS_sugar_transport-like"/>
</dbReference>